<protein>
    <recommendedName>
        <fullName evidence="3">Endonuclease/exonuclease/phosphatase domain-containing protein</fullName>
    </recommendedName>
</protein>
<evidence type="ECO:0000313" key="4">
    <source>
        <dbReference type="EMBL" id="CAK0856702.1"/>
    </source>
</evidence>
<evidence type="ECO:0000256" key="1">
    <source>
        <dbReference type="SAM" id="Coils"/>
    </source>
</evidence>
<proteinExistence type="predicted"/>
<feature type="coiled-coil region" evidence="1">
    <location>
        <begin position="104"/>
        <end position="178"/>
    </location>
</feature>
<dbReference type="Pfam" id="PF03372">
    <property type="entry name" value="Exo_endo_phos"/>
    <property type="match status" value="1"/>
</dbReference>
<feature type="compositionally biased region" description="Acidic residues" evidence="2">
    <location>
        <begin position="583"/>
        <end position="597"/>
    </location>
</feature>
<dbReference type="InterPro" id="IPR036691">
    <property type="entry name" value="Endo/exonu/phosph_ase_sf"/>
</dbReference>
<dbReference type="Gene3D" id="3.60.10.10">
    <property type="entry name" value="Endonuclease/exonuclease/phosphatase"/>
    <property type="match status" value="1"/>
</dbReference>
<comment type="caution">
    <text evidence="4">The sequence shown here is derived from an EMBL/GenBank/DDBJ whole genome shotgun (WGS) entry which is preliminary data.</text>
</comment>
<organism evidence="4 5">
    <name type="scientific">Prorocentrum cordatum</name>
    <dbReference type="NCBI Taxonomy" id="2364126"/>
    <lineage>
        <taxon>Eukaryota</taxon>
        <taxon>Sar</taxon>
        <taxon>Alveolata</taxon>
        <taxon>Dinophyceae</taxon>
        <taxon>Prorocentrales</taxon>
        <taxon>Prorocentraceae</taxon>
        <taxon>Prorocentrum</taxon>
    </lineage>
</organism>
<dbReference type="Proteomes" id="UP001189429">
    <property type="component" value="Unassembled WGS sequence"/>
</dbReference>
<evidence type="ECO:0000259" key="3">
    <source>
        <dbReference type="Pfam" id="PF03372"/>
    </source>
</evidence>
<keyword evidence="1" id="KW-0175">Coiled coil</keyword>
<feature type="compositionally biased region" description="Basic and acidic residues" evidence="2">
    <location>
        <begin position="553"/>
        <end position="582"/>
    </location>
</feature>
<gene>
    <name evidence="4" type="ORF">PCOR1329_LOCUS47011</name>
</gene>
<evidence type="ECO:0000256" key="2">
    <source>
        <dbReference type="SAM" id="MobiDB-lite"/>
    </source>
</evidence>
<dbReference type="SUPFAM" id="SSF56219">
    <property type="entry name" value="DNase I-like"/>
    <property type="match status" value="1"/>
</dbReference>
<accession>A0ABN9UBC4</accession>
<reference evidence="4" key="1">
    <citation type="submission" date="2023-10" db="EMBL/GenBank/DDBJ databases">
        <authorList>
            <person name="Chen Y."/>
            <person name="Shah S."/>
            <person name="Dougan E. K."/>
            <person name="Thang M."/>
            <person name="Chan C."/>
        </authorList>
    </citation>
    <scope>NUCLEOTIDE SEQUENCE [LARGE SCALE GENOMIC DNA]</scope>
</reference>
<dbReference type="EMBL" id="CAUYUJ010015659">
    <property type="protein sequence ID" value="CAK0856702.1"/>
    <property type="molecule type" value="Genomic_DNA"/>
</dbReference>
<feature type="region of interest" description="Disordered" evidence="2">
    <location>
        <begin position="549"/>
        <end position="605"/>
    </location>
</feature>
<name>A0ABN9UBC4_9DINO</name>
<sequence>MGKHVAVRGYVSCPHDGCRYKWNWKRHTTCWQCEGQWTPPGAAATAATLGDGSANPFAPSTDQLFEALLRRAPQHGERLAALKKEFEDVPPPAAAAPVKPSLEREREAQRLAAAARKADEALAKAIAHEQECTDWLARARAAVEQAAQDAADARLAHEQQLEQDLQRLKSREGAARAAAAADPKPKLNLSSFLDEGDELGQLFEFEDGEAFDFADLDLAKEDIEAWQKHKISLAQEIKQAISAAIGPAAAQLGARRQQFKEFKARQLLKVKIVVRSSLQVETSLLPLPQEAAASEVPPKAKASQERVQRVLAEARGNPPSSATYADAAVDILSTLKQHKWQGIVSPAYPTTYVKKAGGIVLGTRQHHCWSSYRHLSDDPDNAIGLVDANSKQKLSGPLSFKDVVAVEWKIARVPLLVIGAYLTVSVGLEAPINVSKLLTISALLDNHAGPWIIMGDFNATPLEMASWIRKWNGHFYHPPGITHTSTRGKGQRIIDYAVASQDFSTLFHDAIQLDAEGGDHYGMILELNVSAQQSARRVLDLPKMFLPPLPTKLKGDPNSKRSRKKLELERRRQQRALEHSEDLEQELPEPESEDEEFLAQPQQASSCTKYPEEARKFLHRDFFGFDSEALQQMWQSHIYDHKISEVKPVVQDCHPAKYLEWRVEDLDELWATIDNNTLQHCEWTLPPDWMQDSLSYKYDPETAIELGSDYGRFTSIFENVLCRVLEALITMGASADKIAAALERKAAKESYSAFQSWIRDSFAQGCGKLHRYVKPKTRVETEYRDLKGSSTSLKDILVQKSQLWQRKWASKILPVQRLFQLLRRAHAKAAAQPWPALEPEQIAITVKQINSSKAAGIEQLGGTLKYLPPAGIAHLTWFLNECERRGGWPWQIQTAIVALLRKGADTDRSIGLIPDLIRLWSSARQIFPSEWVEQMAGKWDNAIRGSSCLRVGLLRALSDEAIRMGPKHTVSASLLWDIDNFYDSLEYERLFEQGLALALTKAGVLLGRLCNKAHLSIASKSKIIAGDPELAKDIARKLAKHNIKITVAQKAVDLGTDRGASTLFYSWSLEIKIQQSRRYLRCSTAGWPFLRQELKREPLQHEIGRSTWLRLERFLSIDGAESQAPLEL</sequence>
<feature type="domain" description="Endonuclease/exonuclease/phosphatase" evidence="3">
    <location>
        <begin position="435"/>
        <end position="507"/>
    </location>
</feature>
<evidence type="ECO:0000313" key="5">
    <source>
        <dbReference type="Proteomes" id="UP001189429"/>
    </source>
</evidence>
<dbReference type="InterPro" id="IPR005135">
    <property type="entry name" value="Endo/exonuclease/phosphatase"/>
</dbReference>
<keyword evidence="5" id="KW-1185">Reference proteome</keyword>